<sequence>MARILLTGATGLLGGAVLHETLDRDDGTSWICLVRCANADQGRQRVAARLARFTDPFTAQRLARKVEIVPGDFTQADHDNDPRLDGVTHILHLAADTSYFGGERLFRTNRDGTLALARRAARMRNLQRFLHIGTAMSCGAEAGPVVAESRPDPEARHLVPYTASKAATEEALAAEFPDLPLVVARPSIVVGHSTLGAGPSSSILWLVRAADRLRLLPCAPESCCDIVPADWAAGALLTLLRKHDLAHDLYHVSAGLPSVTRWSALNRAFEAAEPSDGVRALSCFDLSDRAALRDRFRAVFGLDSPLKQTMLRATRAYYAFCALDMTFANDRLLAEGVAPAPALSDYLATCLANSAPIIDQFADDLEMFVPPPAPGPAALPQAVVA</sequence>
<dbReference type="PANTHER" id="PTHR43245:SF51">
    <property type="entry name" value="SHORT CHAIN DEHYDROGENASE_REDUCTASE FAMILY 42E, MEMBER 2"/>
    <property type="match status" value="1"/>
</dbReference>
<dbReference type="SUPFAM" id="SSF51735">
    <property type="entry name" value="NAD(P)-binding Rossmann-fold domains"/>
    <property type="match status" value="1"/>
</dbReference>
<feature type="domain" description="Thioester reductase (TE)" evidence="1">
    <location>
        <begin position="6"/>
        <end position="235"/>
    </location>
</feature>
<evidence type="ECO:0000259" key="1">
    <source>
        <dbReference type="Pfam" id="PF07993"/>
    </source>
</evidence>
<dbReference type="EMBL" id="CABFPH010000124">
    <property type="protein sequence ID" value="VUD74434.1"/>
    <property type="molecule type" value="Genomic_DNA"/>
</dbReference>
<reference evidence="2 3" key="1">
    <citation type="submission" date="2019-06" db="EMBL/GenBank/DDBJ databases">
        <authorList>
            <person name="Rodrigo-Torres L."/>
            <person name="Arahal R. D."/>
            <person name="Lucena T."/>
        </authorList>
    </citation>
    <scope>NUCLEOTIDE SEQUENCE [LARGE SCALE GENOMIC DNA]</scope>
    <source>
        <strain evidence="2 3">SB0023/3</strain>
    </source>
</reference>
<dbReference type="InterPro" id="IPR050177">
    <property type="entry name" value="Lipid_A_modif_metabolic_enz"/>
</dbReference>
<evidence type="ECO:0000313" key="2">
    <source>
        <dbReference type="EMBL" id="VUD74434.1"/>
    </source>
</evidence>
<proteinExistence type="predicted"/>
<dbReference type="OrthoDB" id="5377001at2"/>
<dbReference type="AlphaFoldDB" id="A0A509EL93"/>
<dbReference type="PANTHER" id="PTHR43245">
    <property type="entry name" value="BIFUNCTIONAL POLYMYXIN RESISTANCE PROTEIN ARNA"/>
    <property type="match status" value="1"/>
</dbReference>
<dbReference type="Pfam" id="PF07993">
    <property type="entry name" value="NAD_binding_4"/>
    <property type="match status" value="1"/>
</dbReference>
<dbReference type="InterPro" id="IPR013120">
    <property type="entry name" value="FAR_NAD-bd"/>
</dbReference>
<accession>A0A509EL93</accession>
<gene>
    <name evidence="2" type="primary">lgrD</name>
    <name evidence="2" type="ORF">MET9862_05064</name>
</gene>
<dbReference type="Gene3D" id="3.40.50.720">
    <property type="entry name" value="NAD(P)-binding Rossmann-like Domain"/>
    <property type="match status" value="1"/>
</dbReference>
<dbReference type="RefSeq" id="WP_142585735.1">
    <property type="nucleotide sequence ID" value="NZ_CABFPH010000124.1"/>
</dbReference>
<keyword evidence="3" id="KW-1185">Reference proteome</keyword>
<dbReference type="InterPro" id="IPR036291">
    <property type="entry name" value="NAD(P)-bd_dom_sf"/>
</dbReference>
<dbReference type="Proteomes" id="UP000410984">
    <property type="component" value="Unassembled WGS sequence"/>
</dbReference>
<protein>
    <submittedName>
        <fullName evidence="2">Linear gramicidin synthase subunit D</fullName>
    </submittedName>
</protein>
<name>A0A509EL93_9HYPH</name>
<organism evidence="2 3">
    <name type="scientific">Methylobacterium symbioticum</name>
    <dbReference type="NCBI Taxonomy" id="2584084"/>
    <lineage>
        <taxon>Bacteria</taxon>
        <taxon>Pseudomonadati</taxon>
        <taxon>Pseudomonadota</taxon>
        <taxon>Alphaproteobacteria</taxon>
        <taxon>Hyphomicrobiales</taxon>
        <taxon>Methylobacteriaceae</taxon>
        <taxon>Methylobacterium</taxon>
    </lineage>
</organism>
<evidence type="ECO:0000313" key="3">
    <source>
        <dbReference type="Proteomes" id="UP000410984"/>
    </source>
</evidence>